<dbReference type="EMBL" id="LOTN01000016">
    <property type="protein sequence ID" value="KUZ93717.1"/>
    <property type="molecule type" value="Genomic_DNA"/>
</dbReference>
<dbReference type="InterPro" id="IPR013022">
    <property type="entry name" value="Xyl_isomerase-like_TIM-brl"/>
</dbReference>
<evidence type="ECO:0000313" key="2">
    <source>
        <dbReference type="EMBL" id="KUZ93717.1"/>
    </source>
</evidence>
<gene>
    <name evidence="2" type="ORF">WI38_09025</name>
</gene>
<dbReference type="Pfam" id="PF01261">
    <property type="entry name" value="AP_endonuc_2"/>
    <property type="match status" value="1"/>
</dbReference>
<dbReference type="AlphaFoldDB" id="A0A102LHI7"/>
<dbReference type="GO" id="GO:0016853">
    <property type="term" value="F:isomerase activity"/>
    <property type="evidence" value="ECO:0007669"/>
    <property type="project" value="UniProtKB-KW"/>
</dbReference>
<proteinExistence type="predicted"/>
<dbReference type="SUPFAM" id="SSF51658">
    <property type="entry name" value="Xylose isomerase-like"/>
    <property type="match status" value="1"/>
</dbReference>
<feature type="domain" description="Xylose isomerase-like TIM barrel" evidence="1">
    <location>
        <begin position="26"/>
        <end position="253"/>
    </location>
</feature>
<evidence type="ECO:0000313" key="3">
    <source>
        <dbReference type="Proteomes" id="UP000065521"/>
    </source>
</evidence>
<reference evidence="2 3" key="1">
    <citation type="submission" date="2015-11" db="EMBL/GenBank/DDBJ databases">
        <title>Expanding the genomic diversity of Burkholderia species for the development of highly accurate diagnostics.</title>
        <authorList>
            <person name="Sahl J."/>
            <person name="Keim P."/>
            <person name="Wagner D."/>
        </authorList>
    </citation>
    <scope>NUCLEOTIDE SEQUENCE [LARGE SCALE GENOMIC DNA]</scope>
    <source>
        <strain evidence="2 3">RF32-BP4</strain>
    </source>
</reference>
<keyword evidence="2" id="KW-0413">Isomerase</keyword>
<sequence>MDLSPPVPLALAHLTALDVPPPELVTLASAAGYAAVGLRLYPAFAGSRFYSLPAGSAEIREVRRRLDDTGVTVNDIEFIGIGAEFDVTALDPLLDTGAELGARCLSVCGDDPDRARLTANFARLCERAAPLGLRVELEFMAWRAIARFGDAFEVVSAARQANGGVLIDALHVWRTGGSERDVGTAPPSMIRTAQLCDAAAERPATPEALLEEARAGRLAPGRGALPLAALLAVLPDDTTLSLEVPTGGQVPIERHVRDVFDATQALIASLATVRT</sequence>
<dbReference type="Proteomes" id="UP000065521">
    <property type="component" value="Unassembled WGS sequence"/>
</dbReference>
<protein>
    <submittedName>
        <fullName evidence="2">Sugar phosphate isomerase</fullName>
    </submittedName>
</protein>
<dbReference type="PANTHER" id="PTHR12110">
    <property type="entry name" value="HYDROXYPYRUVATE ISOMERASE"/>
    <property type="match status" value="1"/>
</dbReference>
<organism evidence="2 3">
    <name type="scientific">Burkholderia ubonensis</name>
    <dbReference type="NCBI Taxonomy" id="101571"/>
    <lineage>
        <taxon>Bacteria</taxon>
        <taxon>Pseudomonadati</taxon>
        <taxon>Pseudomonadota</taxon>
        <taxon>Betaproteobacteria</taxon>
        <taxon>Burkholderiales</taxon>
        <taxon>Burkholderiaceae</taxon>
        <taxon>Burkholderia</taxon>
        <taxon>Burkholderia cepacia complex</taxon>
    </lineage>
</organism>
<name>A0A102LHI7_9BURK</name>
<accession>A0A102LHI7</accession>
<dbReference type="InterPro" id="IPR036237">
    <property type="entry name" value="Xyl_isomerase-like_sf"/>
</dbReference>
<dbReference type="RefSeq" id="WP_059632135.1">
    <property type="nucleotide sequence ID" value="NZ_LOTK01000051.1"/>
</dbReference>
<dbReference type="PANTHER" id="PTHR12110:SF48">
    <property type="entry name" value="BLL3656 PROTEIN"/>
    <property type="match status" value="1"/>
</dbReference>
<comment type="caution">
    <text evidence="2">The sequence shown here is derived from an EMBL/GenBank/DDBJ whole genome shotgun (WGS) entry which is preliminary data.</text>
</comment>
<evidence type="ECO:0000259" key="1">
    <source>
        <dbReference type="Pfam" id="PF01261"/>
    </source>
</evidence>
<dbReference type="Gene3D" id="3.20.20.150">
    <property type="entry name" value="Divalent-metal-dependent TIM barrel enzymes"/>
    <property type="match status" value="1"/>
</dbReference>
<dbReference type="InterPro" id="IPR050312">
    <property type="entry name" value="IolE/XylAMocC-like"/>
</dbReference>